<dbReference type="GO" id="GO:0019898">
    <property type="term" value="C:extrinsic component of membrane"/>
    <property type="evidence" value="ECO:0007669"/>
    <property type="project" value="InterPro"/>
</dbReference>
<dbReference type="AlphaFoldDB" id="A0A1V4SDP1"/>
<name>A0A1V4SDP1_RUMHU</name>
<dbReference type="EMBL" id="MZGX01000038">
    <property type="protein sequence ID" value="OPX41968.1"/>
    <property type="molecule type" value="Genomic_DNA"/>
</dbReference>
<dbReference type="InterPro" id="IPR002683">
    <property type="entry name" value="PsbP_C"/>
</dbReference>
<comment type="caution">
    <text evidence="3">The sequence shown here is derived from an EMBL/GenBank/DDBJ whole genome shotgun (WGS) entry which is preliminary data.</text>
</comment>
<protein>
    <recommendedName>
        <fullName evidence="2">PsbP C-terminal domain-containing protein</fullName>
    </recommendedName>
</protein>
<dbReference type="Pfam" id="PF01789">
    <property type="entry name" value="PsbP"/>
    <property type="match status" value="1"/>
</dbReference>
<organism evidence="3 4">
    <name type="scientific">Ruminiclostridium hungatei</name>
    <name type="common">Clostridium hungatei</name>
    <dbReference type="NCBI Taxonomy" id="48256"/>
    <lineage>
        <taxon>Bacteria</taxon>
        <taxon>Bacillati</taxon>
        <taxon>Bacillota</taxon>
        <taxon>Clostridia</taxon>
        <taxon>Eubacteriales</taxon>
        <taxon>Oscillospiraceae</taxon>
        <taxon>Ruminiclostridium</taxon>
    </lineage>
</organism>
<reference evidence="3 4" key="1">
    <citation type="submission" date="2017-03" db="EMBL/GenBank/DDBJ databases">
        <title>Genome sequence of Clostridium hungatei DSM 14427.</title>
        <authorList>
            <person name="Poehlein A."/>
            <person name="Daniel R."/>
        </authorList>
    </citation>
    <scope>NUCLEOTIDE SEQUENCE [LARGE SCALE GENOMIC DNA]</scope>
    <source>
        <strain evidence="3 4">DSM 14427</strain>
    </source>
</reference>
<keyword evidence="1" id="KW-1133">Transmembrane helix</keyword>
<evidence type="ECO:0000256" key="1">
    <source>
        <dbReference type="SAM" id="Phobius"/>
    </source>
</evidence>
<dbReference type="GO" id="GO:0005509">
    <property type="term" value="F:calcium ion binding"/>
    <property type="evidence" value="ECO:0007669"/>
    <property type="project" value="InterPro"/>
</dbReference>
<accession>A0A1V4SDP1</accession>
<evidence type="ECO:0000313" key="4">
    <source>
        <dbReference type="Proteomes" id="UP000191554"/>
    </source>
</evidence>
<keyword evidence="1" id="KW-0812">Transmembrane</keyword>
<feature type="transmembrane region" description="Helical" evidence="1">
    <location>
        <begin position="12"/>
        <end position="34"/>
    </location>
</feature>
<dbReference type="Proteomes" id="UP000191554">
    <property type="component" value="Unassembled WGS sequence"/>
</dbReference>
<keyword evidence="4" id="KW-1185">Reference proteome</keyword>
<evidence type="ECO:0000313" key="3">
    <source>
        <dbReference type="EMBL" id="OPX41968.1"/>
    </source>
</evidence>
<dbReference type="OrthoDB" id="1739449at2"/>
<dbReference type="GO" id="GO:0009654">
    <property type="term" value="C:photosystem II oxygen evolving complex"/>
    <property type="evidence" value="ECO:0007669"/>
    <property type="project" value="InterPro"/>
</dbReference>
<evidence type="ECO:0000259" key="2">
    <source>
        <dbReference type="Pfam" id="PF01789"/>
    </source>
</evidence>
<gene>
    <name evidence="3" type="ORF">CLHUN_41390</name>
</gene>
<dbReference type="Gene3D" id="3.40.1000.10">
    <property type="entry name" value="Mog1/PsbP, alpha/beta/alpha sandwich"/>
    <property type="match status" value="1"/>
</dbReference>
<proteinExistence type="predicted"/>
<dbReference type="RefSeq" id="WP_080066591.1">
    <property type="nucleotide sequence ID" value="NZ_MZGX01000038.1"/>
</dbReference>
<dbReference type="GO" id="GO:0015979">
    <property type="term" value="P:photosynthesis"/>
    <property type="evidence" value="ECO:0007669"/>
    <property type="project" value="InterPro"/>
</dbReference>
<sequence length="226" mass="26774">MNVIIVTNYRRKLLVITAIILLWVLFLIGASSIYDSSVKYTLCVNSNISLSYPANMRIRNLYSKYGDSSPYIQASNSSYKNFVDFKSQEEGFQFSYPSLFKLDQQVFQGSEILYHIDFQNKEDKKFYGFVQVWSMPYSLEKFLEASQEAAMNEFINFTSRKITINDLDGYFWEYTMESANEKYKNLEVFLTKGSKFYRISFYIPEKNYGQNDYDMFWKMVESFRVS</sequence>
<keyword evidence="1" id="KW-0472">Membrane</keyword>
<feature type="domain" description="PsbP C-terminal" evidence="2">
    <location>
        <begin position="81"/>
        <end position="225"/>
    </location>
</feature>